<keyword evidence="2" id="KW-1185">Reference proteome</keyword>
<dbReference type="RefSeq" id="XP_042994153.1">
    <property type="nucleotide sequence ID" value="XM_043138219.1"/>
</dbReference>
<gene>
    <name evidence="1" type="ORF">UV8b_00721</name>
</gene>
<accession>A0A8E5HJA7</accession>
<dbReference type="EMBL" id="CP072753">
    <property type="protein sequence ID" value="QUC16480.1"/>
    <property type="molecule type" value="Genomic_DNA"/>
</dbReference>
<proteinExistence type="predicted"/>
<evidence type="ECO:0000313" key="1">
    <source>
        <dbReference type="EMBL" id="QUC16480.1"/>
    </source>
</evidence>
<reference evidence="1" key="1">
    <citation type="submission" date="2020-03" db="EMBL/GenBank/DDBJ databases">
        <title>A mixture of massive structural variations and highly conserved coding sequences in Ustilaginoidea virens genome.</title>
        <authorList>
            <person name="Zhang K."/>
            <person name="Zhao Z."/>
            <person name="Zhang Z."/>
            <person name="Li Y."/>
            <person name="Hsiang T."/>
            <person name="Sun W."/>
        </authorList>
    </citation>
    <scope>NUCLEOTIDE SEQUENCE</scope>
    <source>
        <strain evidence="1">UV-8b</strain>
    </source>
</reference>
<dbReference type="Proteomes" id="UP000027002">
    <property type="component" value="Chromosome 1"/>
</dbReference>
<organism evidence="1 2">
    <name type="scientific">Ustilaginoidea virens</name>
    <name type="common">Rice false smut fungus</name>
    <name type="synonym">Villosiclava virens</name>
    <dbReference type="NCBI Taxonomy" id="1159556"/>
    <lineage>
        <taxon>Eukaryota</taxon>
        <taxon>Fungi</taxon>
        <taxon>Dikarya</taxon>
        <taxon>Ascomycota</taxon>
        <taxon>Pezizomycotina</taxon>
        <taxon>Sordariomycetes</taxon>
        <taxon>Hypocreomycetidae</taxon>
        <taxon>Hypocreales</taxon>
        <taxon>Clavicipitaceae</taxon>
        <taxon>Ustilaginoidea</taxon>
    </lineage>
</organism>
<name>A0A8E5HJA7_USTVR</name>
<dbReference type="AlphaFoldDB" id="A0A8E5HJA7"/>
<dbReference type="GeneID" id="66061499"/>
<sequence length="101" mass="11594">MGVCDVGERPIAKAMPLVFSVLRVSGPLQVQLQSSTERPKRIGWFFSFRKRRRQKERKLRGPNLVHCNPGLFYYFIPGKCFNNDPLSCNHVNPAKVSATRF</sequence>
<protein>
    <submittedName>
        <fullName evidence="1">Uncharacterized protein</fullName>
    </submittedName>
</protein>
<evidence type="ECO:0000313" key="2">
    <source>
        <dbReference type="Proteomes" id="UP000027002"/>
    </source>
</evidence>
<dbReference type="KEGG" id="uvi:66061499"/>